<accession>A0A5E8CH04</accession>
<name>A0A5E8CH04_9ZZZZ</name>
<reference evidence="2" key="1">
    <citation type="submission" date="2019-09" db="EMBL/GenBank/DDBJ databases">
        <authorList>
            <person name="Needham M D."/>
        </authorList>
    </citation>
    <scope>NUCLEOTIDE SEQUENCE</scope>
</reference>
<dbReference type="Pfam" id="PF03372">
    <property type="entry name" value="Exo_endo_phos"/>
    <property type="match status" value="1"/>
</dbReference>
<feature type="domain" description="Endonuclease/exonuclease/phosphatase" evidence="1">
    <location>
        <begin position="73"/>
        <end position="307"/>
    </location>
</feature>
<dbReference type="GO" id="GO:0003824">
    <property type="term" value="F:catalytic activity"/>
    <property type="evidence" value="ECO:0007669"/>
    <property type="project" value="InterPro"/>
</dbReference>
<dbReference type="AlphaFoldDB" id="A0A5E8CH04"/>
<protein>
    <recommendedName>
        <fullName evidence="1">Endonuclease/exonuclease/phosphatase domain-containing protein</fullName>
    </recommendedName>
</protein>
<dbReference type="EMBL" id="CABVLZ010000002">
    <property type="protein sequence ID" value="VVU94698.1"/>
    <property type="molecule type" value="Genomic_DNA"/>
</dbReference>
<dbReference type="SUPFAM" id="SSF56219">
    <property type="entry name" value="DNase I-like"/>
    <property type="match status" value="1"/>
</dbReference>
<evidence type="ECO:0000313" key="2">
    <source>
        <dbReference type="EMBL" id="VVU94698.1"/>
    </source>
</evidence>
<gene>
    <name evidence="2" type="ORF">CPAV1605_423</name>
</gene>
<sequence length="318" mass="37766">MQIIYEMMDNTVFYPRIKYLKIDSKYKKFDKRVENFHRAYYKLYNIKQFVKIPFNQDLEKFELKAKESQFRILSWNIHGFLQSFDNTGKVLDFFKPNSDGVINIIKKTESDVVCLQEFEPITYKKNNDHTINNFFNKMQDYKIEIDGKLVNNYLSPNIFHGLATISINQLIKNIDIGKTIIPNKFTRYHLGTKLTYNNEDFLIINIHLRCRNLYANDLIIQIKNILNIYKENAKKENIIIIGDFNFEVKNNLDKISLANYKKINLDKPNPNFTSFNGLEIDQVIVSNYLYSKYNFELNVIPTIISDHYPIILDLYPKN</sequence>
<evidence type="ECO:0000259" key="1">
    <source>
        <dbReference type="Pfam" id="PF03372"/>
    </source>
</evidence>
<dbReference type="Gene3D" id="3.60.10.10">
    <property type="entry name" value="Endonuclease/exonuclease/phosphatase"/>
    <property type="match status" value="1"/>
</dbReference>
<dbReference type="InterPro" id="IPR036691">
    <property type="entry name" value="Endo/exonu/phosph_ase_sf"/>
</dbReference>
<proteinExistence type="predicted"/>
<organism evidence="2">
    <name type="scientific">seawater metagenome</name>
    <dbReference type="NCBI Taxonomy" id="1561972"/>
    <lineage>
        <taxon>unclassified sequences</taxon>
        <taxon>metagenomes</taxon>
        <taxon>ecological metagenomes</taxon>
    </lineage>
</organism>
<dbReference type="InterPro" id="IPR005135">
    <property type="entry name" value="Endo/exonuclease/phosphatase"/>
</dbReference>